<sequence length="299" mass="33931">MACVYPTTRQTFKHPLLIDEDASSRPFQKDPIDSQAVQQLCVSKSFLKYPTDGKDREHSNLLFNENDVSVCLDKNPTSNNVDYPTAAQTVQDALPLIEKNLAAPVHKSKRDFWRELWVHRWFGGVFNNGMNLENKNIPDSDINWDLNCPHPTLKPTRKQVMGEAIDLLRSEGDCDGLFAEEEQELLTLKPFKQRFEEHLPIESMDVQGDDHCDFISQLPAPNPELKILDSIDPLSACPTYGAESVNLPSSCPTCDELYCPTCGAAQFGQEKDAIHVYRKAEIDTIVGDLMEKLRKRFKY</sequence>
<evidence type="ECO:0000313" key="2">
    <source>
        <dbReference type="Proteomes" id="UP001165064"/>
    </source>
</evidence>
<proteinExistence type="predicted"/>
<evidence type="ECO:0000313" key="1">
    <source>
        <dbReference type="EMBL" id="GME74426.1"/>
    </source>
</evidence>
<name>A0ACB5SW49_AMBMO</name>
<comment type="caution">
    <text evidence="1">The sequence shown here is derived from an EMBL/GenBank/DDBJ whole genome shotgun (WGS) entry which is preliminary data.</text>
</comment>
<accession>A0ACB5SW49</accession>
<protein>
    <submittedName>
        <fullName evidence="1">Unnamed protein product</fullName>
    </submittedName>
</protein>
<keyword evidence="2" id="KW-1185">Reference proteome</keyword>
<reference evidence="1" key="1">
    <citation type="submission" date="2023-04" db="EMBL/GenBank/DDBJ databases">
        <title>Ambrosiozyma monospora NBRC 10751.</title>
        <authorList>
            <person name="Ichikawa N."/>
            <person name="Sato H."/>
            <person name="Tonouchi N."/>
        </authorList>
    </citation>
    <scope>NUCLEOTIDE SEQUENCE</scope>
    <source>
        <strain evidence="1">NBRC 10751</strain>
    </source>
</reference>
<gene>
    <name evidence="1" type="ORF">Amon02_000176100</name>
</gene>
<dbReference type="Proteomes" id="UP001165064">
    <property type="component" value="Unassembled WGS sequence"/>
</dbReference>
<organism evidence="1 2">
    <name type="scientific">Ambrosiozyma monospora</name>
    <name type="common">Yeast</name>
    <name type="synonym">Endomycopsis monosporus</name>
    <dbReference type="NCBI Taxonomy" id="43982"/>
    <lineage>
        <taxon>Eukaryota</taxon>
        <taxon>Fungi</taxon>
        <taxon>Dikarya</taxon>
        <taxon>Ascomycota</taxon>
        <taxon>Saccharomycotina</taxon>
        <taxon>Pichiomycetes</taxon>
        <taxon>Pichiales</taxon>
        <taxon>Pichiaceae</taxon>
        <taxon>Ambrosiozyma</taxon>
    </lineage>
</organism>
<dbReference type="EMBL" id="BSXS01000925">
    <property type="protein sequence ID" value="GME74426.1"/>
    <property type="molecule type" value="Genomic_DNA"/>
</dbReference>